<dbReference type="VEuPathDB" id="CryptoDB:Cvel_14650"/>
<dbReference type="GO" id="GO:0005737">
    <property type="term" value="C:cytoplasm"/>
    <property type="evidence" value="ECO:0007669"/>
    <property type="project" value="TreeGrafter"/>
</dbReference>
<feature type="compositionally biased region" description="Acidic residues" evidence="3">
    <location>
        <begin position="633"/>
        <end position="654"/>
    </location>
</feature>
<name>A0A0G4F1W0_9ALVE</name>
<dbReference type="Gene3D" id="2.40.30.10">
    <property type="entry name" value="Translation factors"/>
    <property type="match status" value="1"/>
</dbReference>
<feature type="compositionally biased region" description="Acidic residues" evidence="3">
    <location>
        <begin position="774"/>
        <end position="787"/>
    </location>
</feature>
<dbReference type="InterPro" id="IPR023115">
    <property type="entry name" value="TIF_IF2_dom3"/>
</dbReference>
<evidence type="ECO:0008006" key="7">
    <source>
        <dbReference type="Google" id="ProtNLM"/>
    </source>
</evidence>
<dbReference type="GO" id="GO:0003743">
    <property type="term" value="F:translation initiation factor activity"/>
    <property type="evidence" value="ECO:0007669"/>
    <property type="project" value="TreeGrafter"/>
</dbReference>
<feature type="compositionally biased region" description="Basic and acidic residues" evidence="3">
    <location>
        <begin position="535"/>
        <end position="549"/>
    </location>
</feature>
<dbReference type="Pfam" id="PF00009">
    <property type="entry name" value="GTP_EFTU"/>
    <property type="match status" value="1"/>
</dbReference>
<protein>
    <recommendedName>
        <fullName evidence="7">Tr-type G domain-containing protein</fullName>
    </recommendedName>
</protein>
<feature type="region of interest" description="Disordered" evidence="3">
    <location>
        <begin position="517"/>
        <end position="549"/>
    </location>
</feature>
<feature type="domain" description="Tr-type G" evidence="4">
    <location>
        <begin position="132"/>
        <end position="354"/>
    </location>
</feature>
<dbReference type="SUPFAM" id="SSF50447">
    <property type="entry name" value="Translation proteins"/>
    <property type="match status" value="1"/>
</dbReference>
<feature type="compositionally biased region" description="Acidic residues" evidence="3">
    <location>
        <begin position="929"/>
        <end position="940"/>
    </location>
</feature>
<gene>
    <name evidence="6" type="ORF">Cvel_14650</name>
</gene>
<evidence type="ECO:0000256" key="3">
    <source>
        <dbReference type="SAM" id="MobiDB-lite"/>
    </source>
</evidence>
<accession>A0A0G4F1W0</accession>
<evidence type="ECO:0000256" key="2">
    <source>
        <dbReference type="ARBA" id="ARBA00023134"/>
    </source>
</evidence>
<dbReference type="InterPro" id="IPR027417">
    <property type="entry name" value="P-loop_NTPase"/>
</dbReference>
<dbReference type="InterPro" id="IPR000795">
    <property type="entry name" value="T_Tr_GTP-bd_dom"/>
</dbReference>
<evidence type="ECO:0000259" key="5">
    <source>
        <dbReference type="Pfam" id="PF11987"/>
    </source>
</evidence>
<feature type="region of interest" description="Disordered" evidence="3">
    <location>
        <begin position="916"/>
        <end position="943"/>
    </location>
</feature>
<dbReference type="InterPro" id="IPR036925">
    <property type="entry name" value="TIF_IF2_dom3_sf"/>
</dbReference>
<reference evidence="6" key="1">
    <citation type="submission" date="2014-11" db="EMBL/GenBank/DDBJ databases">
        <authorList>
            <person name="Otto D Thomas"/>
            <person name="Naeem Raeece"/>
        </authorList>
    </citation>
    <scope>NUCLEOTIDE SEQUENCE</scope>
</reference>
<evidence type="ECO:0000256" key="1">
    <source>
        <dbReference type="ARBA" id="ARBA00022741"/>
    </source>
</evidence>
<dbReference type="InterPro" id="IPR009000">
    <property type="entry name" value="Transl_B-barrel_sf"/>
</dbReference>
<sequence length="1075" mass="120187">MMLRSVLRATKHRYPPIVGRYARKQLLRKGRGDPTTRLCLFPRWTTTSELRTLFRVDVETAFRAVGVRRFKKKYFWEDAEERQFETFERGKISVPFEQAAKAADTFGFVARLVDPEPEWDSIPCSIPSVPVAVVLGDIGHGKTTLIDTLGGSAHAETEEGGITQKMRAQTLLLPRDPDALNNPSPPSPHTVDTSPSAAMKAGLRRPARLEASPGGGPGEQSERGNEKRREIESFRLTLLDTPGHEAFDTLRGHATSVADLAIVVVALDRCEAGTVAEALIQAEKFGVEVLFVLSKADIPFGNAELARAVLRRECQRLLDSGLLKTDFSSKAAEALEISCKTGKNLSELVRRIYSLTVSFPSLPVRPVENPCTTPGRASEFAHVSRRVDCLQGVDGRASGKPRGVGIVLDVHRDHLRGHHLTVLMRHGLVLEGDYFVTGTTWGRVRDLWTSDSDFRKPSQCAGPGTAVQVRGIDVKGEVAVDDLFFVLPKERAWRLATYRQRLDTLFWAQSGGPNFTVPWQSDPPALNSRVQMSGGREEGAQRDSDSGLRRSIEEYGTNKKEARIFSEVPIDDFEAPLERNKRLAELFEREGNGPGGDPWETRGGDLSEMSSLGENEEEELWKGKGAAGVIDREDQEDSEETEVEEDFSDSEGESSAEYHRYAGNGEESEDEVDEHEGPGAKKSKRTLPRFDSSETASILVRPMRQDGETRSTGSGGSLEEGYENEEHEEVFTPPQWAVEGGKEGIQAWLRALSRRRRKKDLENFASSSPVAPELTEENDATTEETGEGQEGSGRRGRRSRSGAGRRQTQRNEASSSSENLGGGQERENENAEIEEVLWTDRENWYAQAEAYSKRVMKRWRQNHLTREMERRRQRRAKAELVLEAERVRRIARRLPPLSVPEEQKFLAQVEGEAELGRKAAGRGKGKDVDEGEEEEGEEDVMASRLPDRVPVVPVILKTSSMQSFDLLLDGFKDMEEAFGMRVPVVHGGVGPLKTRDVEHAVVEQHFGYCPVYAFQVEVHNLVSDKAQRRGVKIKKYQVFTDLMEDIKDRCENIQRLRDHHAYVQTLKKRPTMSGL</sequence>
<dbReference type="SUPFAM" id="SSF52156">
    <property type="entry name" value="Initiation factor IF2/eIF5b, domain 3"/>
    <property type="match status" value="1"/>
</dbReference>
<organism evidence="6">
    <name type="scientific">Chromera velia CCMP2878</name>
    <dbReference type="NCBI Taxonomy" id="1169474"/>
    <lineage>
        <taxon>Eukaryota</taxon>
        <taxon>Sar</taxon>
        <taxon>Alveolata</taxon>
        <taxon>Colpodellida</taxon>
        <taxon>Chromeraceae</taxon>
        <taxon>Chromera</taxon>
    </lineage>
</organism>
<dbReference type="Gene3D" id="3.40.50.300">
    <property type="entry name" value="P-loop containing nucleotide triphosphate hydrolases"/>
    <property type="match status" value="1"/>
</dbReference>
<dbReference type="PhylomeDB" id="A0A0G4F1W0"/>
<dbReference type="AlphaFoldDB" id="A0A0G4F1W0"/>
<dbReference type="InterPro" id="IPR015760">
    <property type="entry name" value="TIF_IF2"/>
</dbReference>
<evidence type="ECO:0000313" key="6">
    <source>
        <dbReference type="EMBL" id="CEM05518.1"/>
    </source>
</evidence>
<keyword evidence="2" id="KW-0342">GTP-binding</keyword>
<keyword evidence="1" id="KW-0547">Nucleotide-binding</keyword>
<evidence type="ECO:0000259" key="4">
    <source>
        <dbReference type="Pfam" id="PF00009"/>
    </source>
</evidence>
<feature type="region of interest" description="Disordered" evidence="3">
    <location>
        <begin position="587"/>
        <end position="741"/>
    </location>
</feature>
<dbReference type="Pfam" id="PF11987">
    <property type="entry name" value="IF-2"/>
    <property type="match status" value="1"/>
</dbReference>
<dbReference type="PANTHER" id="PTHR43381">
    <property type="entry name" value="TRANSLATION INITIATION FACTOR IF-2-RELATED"/>
    <property type="match status" value="1"/>
</dbReference>
<dbReference type="Gene3D" id="3.40.50.10050">
    <property type="entry name" value="Translation initiation factor IF- 2, domain 3"/>
    <property type="match status" value="1"/>
</dbReference>
<proteinExistence type="predicted"/>
<dbReference type="EMBL" id="CDMZ01000054">
    <property type="protein sequence ID" value="CEM05518.1"/>
    <property type="molecule type" value="Genomic_DNA"/>
</dbReference>
<dbReference type="GO" id="GO:0005525">
    <property type="term" value="F:GTP binding"/>
    <property type="evidence" value="ECO:0007669"/>
    <property type="project" value="UniProtKB-KW"/>
</dbReference>
<dbReference type="SUPFAM" id="SSF52540">
    <property type="entry name" value="P-loop containing nucleoside triphosphate hydrolases"/>
    <property type="match status" value="1"/>
</dbReference>
<feature type="region of interest" description="Disordered" evidence="3">
    <location>
        <begin position="760"/>
        <end position="833"/>
    </location>
</feature>
<dbReference type="GO" id="GO:0003924">
    <property type="term" value="F:GTPase activity"/>
    <property type="evidence" value="ECO:0007669"/>
    <property type="project" value="InterPro"/>
</dbReference>
<feature type="region of interest" description="Disordered" evidence="3">
    <location>
        <begin position="175"/>
        <end position="228"/>
    </location>
</feature>
<dbReference type="PANTHER" id="PTHR43381:SF20">
    <property type="entry name" value="TRANSLATION INITIATION FACTOR IF-2, MITOCHONDRIAL"/>
    <property type="match status" value="1"/>
</dbReference>
<feature type="domain" description="Translation initiation factor IF- 2" evidence="5">
    <location>
        <begin position="938"/>
        <end position="1047"/>
    </location>
</feature>